<dbReference type="Pfam" id="PF22746">
    <property type="entry name" value="SHOCT-like_DUF2089-C"/>
    <property type="match status" value="1"/>
</dbReference>
<dbReference type="InterPro" id="IPR025164">
    <property type="entry name" value="Toastrack_DUF4097"/>
</dbReference>
<proteinExistence type="predicted"/>
<dbReference type="Proteomes" id="UP000262939">
    <property type="component" value="Unassembled WGS sequence"/>
</dbReference>
<dbReference type="InterPro" id="IPR053959">
    <property type="entry name" value="YvlB/LiaX_N"/>
</dbReference>
<dbReference type="InterPro" id="IPR016599">
    <property type="entry name" value="UCP012569"/>
</dbReference>
<dbReference type="PIRSF" id="PIRSF012569">
    <property type="entry name" value="UCP012569"/>
    <property type="match status" value="1"/>
</dbReference>
<comment type="caution">
    <text evidence="3">The sequence shown here is derived from an EMBL/GenBank/DDBJ whole genome shotgun (WGS) entry which is preliminary data.</text>
</comment>
<dbReference type="AlphaFoldDB" id="A0A372LDS9"/>
<feature type="domain" description="YvlB/LiaX N-terminal" evidence="2">
    <location>
        <begin position="3"/>
        <end position="33"/>
    </location>
</feature>
<evidence type="ECO:0000313" key="3">
    <source>
        <dbReference type="EMBL" id="RFU63903.1"/>
    </source>
</evidence>
<keyword evidence="4" id="KW-1185">Reference proteome</keyword>
<accession>A0A372LDS9</accession>
<dbReference type="RefSeq" id="WP_117322539.1">
    <property type="nucleotide sequence ID" value="NZ_QVTD01000005.1"/>
</dbReference>
<evidence type="ECO:0000313" key="4">
    <source>
        <dbReference type="Proteomes" id="UP000262939"/>
    </source>
</evidence>
<feature type="domain" description="DUF4097" evidence="1">
    <location>
        <begin position="117"/>
        <end position="335"/>
    </location>
</feature>
<protein>
    <submittedName>
        <fullName evidence="3">DUF4097 domain-containing protein</fullName>
    </submittedName>
</protein>
<organism evidence="3 4">
    <name type="scientific">Peribacillus glennii</name>
    <dbReference type="NCBI Taxonomy" id="2303991"/>
    <lineage>
        <taxon>Bacteria</taxon>
        <taxon>Bacillati</taxon>
        <taxon>Bacillota</taxon>
        <taxon>Bacilli</taxon>
        <taxon>Bacillales</taxon>
        <taxon>Bacillaceae</taxon>
        <taxon>Peribacillus</taxon>
    </lineage>
</organism>
<sequence>MQEEKKRILQLVQDGQLSADEALGLLEELEKAEQASAKKEETLLNELVPINGKEESYEKSDASFQKKIQSSKEKLIDFIDSAIKKMKEADLDFNFGSMIEMSHIFHQSEVLLKEINIEIANGKASLIPWDQHELRVECKAKVYRVKDQEEARKNFLRDVMFQVHGESFRFASRQKTLKVEADIYIPKAYYDRITVRMFNGSINGTDLQGEKIKAKTANGPINFMRLSGKTAELETANGGITIEHASLEKLEAETLNGSIVAEGILNKVDAQSFTGDILCDLPTGRGEYIHARTVTGKIYVNLEPGTAVNGQLKSNIGSLSANLPGIEVVEEKNEVVQKVLTFKTGHSPESVLHIFADTKTGAISIN</sequence>
<reference evidence="3 4" key="1">
    <citation type="submission" date="2018-08" db="EMBL/GenBank/DDBJ databases">
        <title>Bacillus chawlae sp. nov., Bacillus glennii sp. nov., and Bacillus saganii sp. nov. Isolated from the Vehicle Assembly Building at Kennedy Space Center where the Viking Spacecraft were Assembled.</title>
        <authorList>
            <person name="Seuylemezian A."/>
            <person name="Vaishampayan P."/>
        </authorList>
    </citation>
    <scope>NUCLEOTIDE SEQUENCE [LARGE SCALE GENOMIC DNA]</scope>
    <source>
        <strain evidence="3 4">V44-8</strain>
    </source>
</reference>
<dbReference type="EMBL" id="QVTD01000005">
    <property type="protein sequence ID" value="RFU63903.1"/>
    <property type="molecule type" value="Genomic_DNA"/>
</dbReference>
<evidence type="ECO:0000259" key="2">
    <source>
        <dbReference type="Pfam" id="PF22746"/>
    </source>
</evidence>
<dbReference type="Pfam" id="PF13349">
    <property type="entry name" value="DUF4097"/>
    <property type="match status" value="1"/>
</dbReference>
<name>A0A372LDS9_9BACI</name>
<evidence type="ECO:0000259" key="1">
    <source>
        <dbReference type="Pfam" id="PF13349"/>
    </source>
</evidence>
<gene>
    <name evidence="3" type="ORF">D0466_10640</name>
</gene>
<dbReference type="OrthoDB" id="2240743at2"/>